<evidence type="ECO:0000259" key="3">
    <source>
        <dbReference type="PROSITE" id="PS51635"/>
    </source>
</evidence>
<keyword evidence="2" id="KW-0442">Lipid degradation</keyword>
<dbReference type="Pfam" id="PF01734">
    <property type="entry name" value="Patatin"/>
    <property type="match status" value="1"/>
</dbReference>
<comment type="caution">
    <text evidence="2">Lacks conserved residue(s) required for the propagation of feature annotation.</text>
</comment>
<dbReference type="InterPro" id="IPR016035">
    <property type="entry name" value="Acyl_Trfase/lysoPLipase"/>
</dbReference>
<evidence type="ECO:0000256" key="2">
    <source>
        <dbReference type="PROSITE-ProRule" id="PRU01161"/>
    </source>
</evidence>
<sequence length="307" mass="34025">MPDTNYPTTIVPILSGGGTRLPAHIGILQALDDLHVSYSTIVGVSGGSIIAALVAKGHSLTYLKQLALTTDFRQFTGFSLWRLLKQGGLSSGDHLEQWLDAQLEGITFEALPFNLNIVATDVNGGGPVIFNRDTTPTVKVSQAVRSSMSIPLIFAFKEFGDKLLVDGAILSEDALFRDWQKDGTPSVCFRLRSEPRKESLADKGHFPLPLYLTMLTRTFMSALSREYVDTRFWQRTIIINTGQISAVDFKAAQSTKLKLYQLGYDTTLSFIPKKLQQQSEVPGECRGPCYQGMNRHISRVATLYQCR</sequence>
<evidence type="ECO:0000313" key="4">
    <source>
        <dbReference type="EMBL" id="QPG06684.1"/>
    </source>
</evidence>
<dbReference type="PANTHER" id="PTHR46394:SF1">
    <property type="entry name" value="PNPLA DOMAIN-CONTAINING PROTEIN"/>
    <property type="match status" value="1"/>
</dbReference>
<dbReference type="PANTHER" id="PTHR46394">
    <property type="entry name" value="ANNEXIN"/>
    <property type="match status" value="1"/>
</dbReference>
<keyword evidence="1 2" id="KW-0443">Lipid metabolism</keyword>
<dbReference type="GO" id="GO:0016787">
    <property type="term" value="F:hydrolase activity"/>
    <property type="evidence" value="ECO:0007669"/>
    <property type="project" value="UniProtKB-UniRule"/>
</dbReference>
<feature type="short sequence motif" description="GXSXG" evidence="2">
    <location>
        <begin position="43"/>
        <end position="47"/>
    </location>
</feature>
<dbReference type="InterPro" id="IPR002641">
    <property type="entry name" value="PNPLA_dom"/>
</dbReference>
<keyword evidence="2" id="KW-0378">Hydrolase</keyword>
<dbReference type="Proteomes" id="UP000595095">
    <property type="component" value="Chromosome"/>
</dbReference>
<keyword evidence="5" id="KW-1185">Reference proteome</keyword>
<dbReference type="AlphaFoldDB" id="A0A7S9DZ97"/>
<dbReference type="SUPFAM" id="SSF52151">
    <property type="entry name" value="FabD/lysophospholipase-like"/>
    <property type="match status" value="1"/>
</dbReference>
<accession>A0A7S9DZ97</accession>
<feature type="domain" description="PNPLA" evidence="3">
    <location>
        <begin position="12"/>
        <end position="180"/>
    </location>
</feature>
<feature type="active site" description="Proton acceptor" evidence="2">
    <location>
        <position position="166"/>
    </location>
</feature>
<dbReference type="CDD" id="cd07207">
    <property type="entry name" value="Pat_ExoU_VipD_like"/>
    <property type="match status" value="1"/>
</dbReference>
<dbReference type="PROSITE" id="PS51635">
    <property type="entry name" value="PNPLA"/>
    <property type="match status" value="1"/>
</dbReference>
<dbReference type="EMBL" id="CP064795">
    <property type="protein sequence ID" value="QPG06684.1"/>
    <property type="molecule type" value="Genomic_DNA"/>
</dbReference>
<organism evidence="4 5">
    <name type="scientific">Salinimonas marina</name>
    <dbReference type="NCBI Taxonomy" id="2785918"/>
    <lineage>
        <taxon>Bacteria</taxon>
        <taxon>Pseudomonadati</taxon>
        <taxon>Pseudomonadota</taxon>
        <taxon>Gammaproteobacteria</taxon>
        <taxon>Alteromonadales</taxon>
        <taxon>Alteromonadaceae</taxon>
        <taxon>Alteromonas/Salinimonas group</taxon>
        <taxon>Salinimonas</taxon>
    </lineage>
</organism>
<dbReference type="Gene3D" id="3.40.1090.10">
    <property type="entry name" value="Cytosolic phospholipase A2 catalytic domain"/>
    <property type="match status" value="2"/>
</dbReference>
<name>A0A7S9DZ97_9ALTE</name>
<dbReference type="RefSeq" id="WP_195811759.1">
    <property type="nucleotide sequence ID" value="NZ_CP064795.1"/>
</dbReference>
<dbReference type="GO" id="GO:0016042">
    <property type="term" value="P:lipid catabolic process"/>
    <property type="evidence" value="ECO:0007669"/>
    <property type="project" value="UniProtKB-UniRule"/>
</dbReference>
<evidence type="ECO:0000256" key="1">
    <source>
        <dbReference type="ARBA" id="ARBA00023098"/>
    </source>
</evidence>
<feature type="short sequence motif" description="DGA/G" evidence="2">
    <location>
        <begin position="166"/>
        <end position="168"/>
    </location>
</feature>
<gene>
    <name evidence="4" type="ORF">IT774_05915</name>
</gene>
<feature type="active site" description="Nucleophile" evidence="2">
    <location>
        <position position="45"/>
    </location>
</feature>
<protein>
    <submittedName>
        <fullName evidence="4">Patatin-like phospholipase family protein</fullName>
    </submittedName>
</protein>
<proteinExistence type="predicted"/>
<evidence type="ECO:0000313" key="5">
    <source>
        <dbReference type="Proteomes" id="UP000595095"/>
    </source>
</evidence>
<dbReference type="InterPro" id="IPR052580">
    <property type="entry name" value="Lipid_Hydrolase"/>
</dbReference>
<dbReference type="KEGG" id="smaa:IT774_05915"/>
<reference evidence="4 5" key="1">
    <citation type="submission" date="2020-11" db="EMBL/GenBank/DDBJ databases">
        <title>Complete genome sequence for Salinimonas sp. strain G2-b.</title>
        <authorList>
            <person name="Park S.-J."/>
        </authorList>
    </citation>
    <scope>NUCLEOTIDE SEQUENCE [LARGE SCALE GENOMIC DNA]</scope>
    <source>
        <strain evidence="4 5">G2-b</strain>
    </source>
</reference>